<protein>
    <submittedName>
        <fullName evidence="1">Uncharacterized protein</fullName>
    </submittedName>
</protein>
<sequence length="42" mass="4511">MRSAGVVKKEVNGPALRVFFDIVRCVHEGVILGEASLTLLVS</sequence>
<gene>
    <name evidence="1" type="ORF">MNBD_GAMMA11-1182</name>
</gene>
<proteinExistence type="predicted"/>
<organism evidence="1">
    <name type="scientific">hydrothermal vent metagenome</name>
    <dbReference type="NCBI Taxonomy" id="652676"/>
    <lineage>
        <taxon>unclassified sequences</taxon>
        <taxon>metagenomes</taxon>
        <taxon>ecological metagenomes</taxon>
    </lineage>
</organism>
<dbReference type="EMBL" id="UOFG01000108">
    <property type="protein sequence ID" value="VAW60095.1"/>
    <property type="molecule type" value="Genomic_DNA"/>
</dbReference>
<name>A0A3B0WVQ8_9ZZZZ</name>
<reference evidence="1" key="1">
    <citation type="submission" date="2018-06" db="EMBL/GenBank/DDBJ databases">
        <authorList>
            <person name="Zhirakovskaya E."/>
        </authorList>
    </citation>
    <scope>NUCLEOTIDE SEQUENCE</scope>
</reference>
<dbReference type="AlphaFoldDB" id="A0A3B0WVQ8"/>
<evidence type="ECO:0000313" key="1">
    <source>
        <dbReference type="EMBL" id="VAW60095.1"/>
    </source>
</evidence>
<accession>A0A3B0WVQ8</accession>